<name>A0ABU6B0H9_9NOCA</name>
<gene>
    <name evidence="1" type="ORF">U3653_24795</name>
</gene>
<accession>A0ABU6B0H9</accession>
<reference evidence="1 2" key="1">
    <citation type="submission" date="2023-12" db="EMBL/GenBank/DDBJ databases">
        <title>novel species in genus Nocarida.</title>
        <authorList>
            <person name="Li Z."/>
        </authorList>
    </citation>
    <scope>NUCLEOTIDE SEQUENCE [LARGE SCALE GENOMIC DNA]</scope>
    <source>
        <strain evidence="1 2">CDC186</strain>
    </source>
</reference>
<dbReference type="Proteomes" id="UP001348098">
    <property type="component" value="Unassembled WGS sequence"/>
</dbReference>
<proteinExistence type="predicted"/>
<protein>
    <submittedName>
        <fullName evidence="1">Uncharacterized protein</fullName>
    </submittedName>
</protein>
<sequence>MSRDHEASAAPMKTRVVIFGDTPSVVREFLHDHADIFDPMVFDSVGDIANRPAEVAGAVIAPPAYLDFDRLSDVVFACAEAESEIGFIATWMGETTTRAQLSKLLQDSPVAHPMRPALISSQFGFSQFPLQSTDRVEVIEFGSAALLEAVGAARDIVAVVSHANGMNAPLGGAVLCSTLDQDYHSEGPGSLPCADGGPCARGVRTEKAHVPPTRSRPDIFHAEILLWQVCNGSMASNGMFSPKVSLGQRLLASDSLRNLLTTYEPLIGDDRVALRGVGLLMAGESLGRTAVELNRLSLREFGAAPWVLYGLPGRRIRAAAESGAPTNSNAWEVPAGEIRSFEVDLDGRDLRYFRFDSDNCVGSVHSKGGVVTVFNHGTEPIREPVLFYEPPDVPPQVTEVVDYWQSAPSLGFTRMMLDTVVKHVAGTDPGALDEPLALYQSVVNEIARITGLLENSGVDRAIPLPGSLSRLADIAADETARWQAMSKSIAEVFYKAMAAGPRRMTHVDVGGVRVREYYRNRDNRCPYCGSVLNSARCTYWLSEVTRIDRTCHRCGTIYDVGHPVTALSIAGPDSVARGASVRYTTEVSIDKENQSTVFLAGMVHLEWQPWDTGAGTEVRYLAAQSHTSEASLVNGMLHIPENLPRGRHSLRAIVVVNGCPWFATRPIDII</sequence>
<evidence type="ECO:0000313" key="1">
    <source>
        <dbReference type="EMBL" id="MEB3513258.1"/>
    </source>
</evidence>
<keyword evidence="2" id="KW-1185">Reference proteome</keyword>
<dbReference type="EMBL" id="JAYKYQ010000011">
    <property type="protein sequence ID" value="MEB3513258.1"/>
    <property type="molecule type" value="Genomic_DNA"/>
</dbReference>
<organism evidence="1 2">
    <name type="scientific">Nocardia implantans</name>
    <dbReference type="NCBI Taxonomy" id="3108168"/>
    <lineage>
        <taxon>Bacteria</taxon>
        <taxon>Bacillati</taxon>
        <taxon>Actinomycetota</taxon>
        <taxon>Actinomycetes</taxon>
        <taxon>Mycobacteriales</taxon>
        <taxon>Nocardiaceae</taxon>
        <taxon>Nocardia</taxon>
    </lineage>
</organism>
<comment type="caution">
    <text evidence="1">The sequence shown here is derived from an EMBL/GenBank/DDBJ whole genome shotgun (WGS) entry which is preliminary data.</text>
</comment>
<dbReference type="RefSeq" id="WP_195082441.1">
    <property type="nucleotide sequence ID" value="NZ_JAYESH010000004.1"/>
</dbReference>
<evidence type="ECO:0000313" key="2">
    <source>
        <dbReference type="Proteomes" id="UP001348098"/>
    </source>
</evidence>